<dbReference type="PANTHER" id="PTHR30349:SF90">
    <property type="entry name" value="TYROSINE RECOMBINASE XERD"/>
    <property type="match status" value="1"/>
</dbReference>
<evidence type="ECO:0000256" key="3">
    <source>
        <dbReference type="ARBA" id="ARBA00023172"/>
    </source>
</evidence>
<dbReference type="EMBL" id="CP132914">
    <property type="protein sequence ID" value="WMB75070.1"/>
    <property type="molecule type" value="Genomic_DNA"/>
</dbReference>
<reference evidence="7" key="1">
    <citation type="submission" date="2023-08" db="EMBL/GenBank/DDBJ databases">
        <title>Complete genome sequence of Shewanella oncorhynchi Z-P2, a siderophore putrebactin-producing bacterium.</title>
        <authorList>
            <person name="Zhang Y."/>
        </authorList>
    </citation>
    <scope>NUCLEOTIDE SEQUENCE</scope>
    <source>
        <strain evidence="7">Z-P2</strain>
    </source>
</reference>
<dbReference type="KEGG" id="sog:RA178_10850"/>
<evidence type="ECO:0000259" key="6">
    <source>
        <dbReference type="PROSITE" id="PS51900"/>
    </source>
</evidence>
<dbReference type="Pfam" id="PF00589">
    <property type="entry name" value="Phage_integrase"/>
    <property type="match status" value="1"/>
</dbReference>
<dbReference type="GO" id="GO:0006310">
    <property type="term" value="P:DNA recombination"/>
    <property type="evidence" value="ECO:0007669"/>
    <property type="project" value="UniProtKB-KW"/>
</dbReference>
<evidence type="ECO:0000313" key="7">
    <source>
        <dbReference type="EMBL" id="WMB75070.1"/>
    </source>
</evidence>
<gene>
    <name evidence="7" type="ORF">RA178_10850</name>
</gene>
<accession>A0AA50Q8P0</accession>
<evidence type="ECO:0000256" key="4">
    <source>
        <dbReference type="PROSITE-ProRule" id="PRU01248"/>
    </source>
</evidence>
<keyword evidence="3" id="KW-0233">DNA recombination</keyword>
<dbReference type="InterPro" id="IPR011010">
    <property type="entry name" value="DNA_brk_join_enz"/>
</dbReference>
<protein>
    <submittedName>
        <fullName evidence="7">Site-specific integrase</fullName>
    </submittedName>
</protein>
<dbReference type="Gene3D" id="1.10.150.130">
    <property type="match status" value="1"/>
</dbReference>
<dbReference type="InterPro" id="IPR050090">
    <property type="entry name" value="Tyrosine_recombinase_XerCD"/>
</dbReference>
<proteinExistence type="predicted"/>
<dbReference type="InterPro" id="IPR013762">
    <property type="entry name" value="Integrase-like_cat_sf"/>
</dbReference>
<dbReference type="InterPro" id="IPR004107">
    <property type="entry name" value="Integrase_SAM-like_N"/>
</dbReference>
<evidence type="ECO:0000256" key="2">
    <source>
        <dbReference type="ARBA" id="ARBA00023125"/>
    </source>
</evidence>
<organism evidence="7">
    <name type="scientific">Shewanella oncorhynchi</name>
    <dbReference type="NCBI Taxonomy" id="2726434"/>
    <lineage>
        <taxon>Bacteria</taxon>
        <taxon>Pseudomonadati</taxon>
        <taxon>Pseudomonadota</taxon>
        <taxon>Gammaproteobacteria</taxon>
        <taxon>Alteromonadales</taxon>
        <taxon>Shewanellaceae</taxon>
        <taxon>Shewanella</taxon>
    </lineage>
</organism>
<feature type="domain" description="Core-binding (CB)" evidence="6">
    <location>
        <begin position="1"/>
        <end position="81"/>
    </location>
</feature>
<keyword evidence="1" id="KW-0229">DNA integration</keyword>
<dbReference type="PROSITE" id="PS51898">
    <property type="entry name" value="TYR_RECOMBINASE"/>
    <property type="match status" value="1"/>
</dbReference>
<dbReference type="Proteomes" id="UP001236800">
    <property type="component" value="Chromosome"/>
</dbReference>
<evidence type="ECO:0000256" key="1">
    <source>
        <dbReference type="ARBA" id="ARBA00022908"/>
    </source>
</evidence>
<dbReference type="InterPro" id="IPR002104">
    <property type="entry name" value="Integrase_catalytic"/>
</dbReference>
<dbReference type="InterPro" id="IPR044068">
    <property type="entry name" value="CB"/>
</dbReference>
<dbReference type="PROSITE" id="PS51900">
    <property type="entry name" value="CB"/>
    <property type="match status" value="1"/>
</dbReference>
<dbReference type="SUPFAM" id="SSF56349">
    <property type="entry name" value="DNA breaking-rejoining enzymes"/>
    <property type="match status" value="1"/>
</dbReference>
<feature type="domain" description="Tyr recombinase" evidence="5">
    <location>
        <begin position="97"/>
        <end position="272"/>
    </location>
</feature>
<dbReference type="AlphaFoldDB" id="A0AA50Q8P0"/>
<sequence>MSSLLQQFHDEISLRGYSARTRNAYLYAITQLQHYANQPFDNITDEQLTAYFRYLNLERHHSRATLKLQLNGIHFFYEHVLKRDFTIQLSLPKRPHKLPQLLSCQDIAALLCHCQNLKQRAMLALCYGCGLRVSELTHIKVADIDGQRQLLKVCQGKGACDRWVILSPTLLTLLRQYWQAYHPVEWLFASTYHDVVYPLHESTFRKALAKAARLASITKPCSPHSLRHAYATHQLQAGMPLHQLQAQLGHHSIKSTERYLHWSPELGHQGCDLLASLGGCHGNLLPCKRYPSSALSPLSTAA</sequence>
<dbReference type="GO" id="GO:0003677">
    <property type="term" value="F:DNA binding"/>
    <property type="evidence" value="ECO:0007669"/>
    <property type="project" value="UniProtKB-UniRule"/>
</dbReference>
<keyword evidence="2 4" id="KW-0238">DNA-binding</keyword>
<dbReference type="GO" id="GO:0015074">
    <property type="term" value="P:DNA integration"/>
    <property type="evidence" value="ECO:0007669"/>
    <property type="project" value="UniProtKB-KW"/>
</dbReference>
<evidence type="ECO:0000259" key="5">
    <source>
        <dbReference type="PROSITE" id="PS51898"/>
    </source>
</evidence>
<dbReference type="Gene3D" id="1.10.443.10">
    <property type="entry name" value="Intergrase catalytic core"/>
    <property type="match status" value="1"/>
</dbReference>
<dbReference type="Pfam" id="PF13495">
    <property type="entry name" value="Phage_int_SAM_4"/>
    <property type="match status" value="1"/>
</dbReference>
<name>A0AA50Q8P0_9GAMM</name>
<dbReference type="PANTHER" id="PTHR30349">
    <property type="entry name" value="PHAGE INTEGRASE-RELATED"/>
    <property type="match status" value="1"/>
</dbReference>
<dbReference type="InterPro" id="IPR010998">
    <property type="entry name" value="Integrase_recombinase_N"/>
</dbReference>